<dbReference type="Pfam" id="PF13837">
    <property type="entry name" value="Myb_DNA-bind_4"/>
    <property type="match status" value="1"/>
</dbReference>
<feature type="domain" description="Myb/SANT-like DNA-binding" evidence="1">
    <location>
        <begin position="2"/>
        <end position="86"/>
    </location>
</feature>
<gene>
    <name evidence="2" type="ORF">ALC62_10254</name>
</gene>
<dbReference type="PANTHER" id="PTHR47595:SF1">
    <property type="entry name" value="MYB_SANT-LIKE DNA-BINDING DOMAIN-CONTAINING PROTEIN"/>
    <property type="match status" value="1"/>
</dbReference>
<dbReference type="PANTHER" id="PTHR47595">
    <property type="entry name" value="HEAT SHOCK 70 KDA PROTEIN 14"/>
    <property type="match status" value="1"/>
</dbReference>
<reference evidence="2 3" key="1">
    <citation type="submission" date="2016-03" db="EMBL/GenBank/DDBJ databases">
        <title>Cyphomyrmex costatus WGS genome.</title>
        <authorList>
            <person name="Nygaard S."/>
            <person name="Hu H."/>
            <person name="Boomsma J."/>
            <person name="Zhang G."/>
        </authorList>
    </citation>
    <scope>NUCLEOTIDE SEQUENCE [LARGE SCALE GENOMIC DNA]</scope>
    <source>
        <strain evidence="2">MS0001</strain>
        <tissue evidence="2">Whole body</tissue>
    </source>
</reference>
<name>A0A151IEA3_9HYME</name>
<dbReference type="EMBL" id="KQ977881">
    <property type="protein sequence ID" value="KYM99019.1"/>
    <property type="molecule type" value="Genomic_DNA"/>
</dbReference>
<evidence type="ECO:0000259" key="1">
    <source>
        <dbReference type="Pfam" id="PF13837"/>
    </source>
</evidence>
<evidence type="ECO:0000313" key="3">
    <source>
        <dbReference type="Proteomes" id="UP000078542"/>
    </source>
</evidence>
<organism evidence="2 3">
    <name type="scientific">Cyphomyrmex costatus</name>
    <dbReference type="NCBI Taxonomy" id="456900"/>
    <lineage>
        <taxon>Eukaryota</taxon>
        <taxon>Metazoa</taxon>
        <taxon>Ecdysozoa</taxon>
        <taxon>Arthropoda</taxon>
        <taxon>Hexapoda</taxon>
        <taxon>Insecta</taxon>
        <taxon>Pterygota</taxon>
        <taxon>Neoptera</taxon>
        <taxon>Endopterygota</taxon>
        <taxon>Hymenoptera</taxon>
        <taxon>Apocrita</taxon>
        <taxon>Aculeata</taxon>
        <taxon>Formicoidea</taxon>
        <taxon>Formicidae</taxon>
        <taxon>Myrmicinae</taxon>
        <taxon>Cyphomyrmex</taxon>
    </lineage>
</organism>
<keyword evidence="3" id="KW-1185">Reference proteome</keyword>
<dbReference type="InterPro" id="IPR044822">
    <property type="entry name" value="Myb_DNA-bind_4"/>
</dbReference>
<protein>
    <recommendedName>
        <fullName evidence="1">Myb/SANT-like DNA-binding domain-containing protein</fullName>
    </recommendedName>
</protein>
<dbReference type="AlphaFoldDB" id="A0A151IEA3"/>
<sequence length="96" mass="11359">YRWSDASVLLLLRTYQEMEKKFHDGKVSHKKCWEMVSKSLKDHGHSVTGPQCASKLRSLKKTYKSIKDHNNKSGNNRRTWHHFEVLKIITILIFSF</sequence>
<proteinExistence type="predicted"/>
<dbReference type="Proteomes" id="UP000078542">
    <property type="component" value="Unassembled WGS sequence"/>
</dbReference>
<accession>A0A151IEA3</accession>
<dbReference type="Gene3D" id="1.10.10.60">
    <property type="entry name" value="Homeodomain-like"/>
    <property type="match status" value="1"/>
</dbReference>
<feature type="non-terminal residue" evidence="2">
    <location>
        <position position="1"/>
    </location>
</feature>
<evidence type="ECO:0000313" key="2">
    <source>
        <dbReference type="EMBL" id="KYM99019.1"/>
    </source>
</evidence>